<evidence type="ECO:0000256" key="3">
    <source>
        <dbReference type="ARBA" id="ARBA00023002"/>
    </source>
</evidence>
<organism evidence="4 5">
    <name type="scientific">Apiotrichum porosum</name>
    <dbReference type="NCBI Taxonomy" id="105984"/>
    <lineage>
        <taxon>Eukaryota</taxon>
        <taxon>Fungi</taxon>
        <taxon>Dikarya</taxon>
        <taxon>Basidiomycota</taxon>
        <taxon>Agaricomycotina</taxon>
        <taxon>Tremellomycetes</taxon>
        <taxon>Trichosporonales</taxon>
        <taxon>Trichosporonaceae</taxon>
        <taxon>Apiotrichum</taxon>
    </lineage>
</organism>
<reference evidence="4 5" key="1">
    <citation type="submission" date="2018-11" db="EMBL/GenBank/DDBJ databases">
        <title>Genome sequence of Apiotrichum porosum DSM 27194.</title>
        <authorList>
            <person name="Aliyu H."/>
            <person name="Gorte O."/>
            <person name="Ochsenreither K."/>
        </authorList>
    </citation>
    <scope>NUCLEOTIDE SEQUENCE [LARGE SCALE GENOMIC DNA]</scope>
    <source>
        <strain evidence="4 5">DSM 27194</strain>
    </source>
</reference>
<dbReference type="PRINTS" id="PR00081">
    <property type="entry name" value="GDHRDH"/>
</dbReference>
<dbReference type="Proteomes" id="UP000279236">
    <property type="component" value="Unassembled WGS sequence"/>
</dbReference>
<name>A0A427XF32_9TREE</name>
<evidence type="ECO:0000313" key="5">
    <source>
        <dbReference type="Proteomes" id="UP000279236"/>
    </source>
</evidence>
<dbReference type="STRING" id="105984.A0A427XF32"/>
<evidence type="ECO:0000256" key="1">
    <source>
        <dbReference type="ARBA" id="ARBA00006484"/>
    </source>
</evidence>
<dbReference type="EMBL" id="RSCE01000015">
    <property type="protein sequence ID" value="RSH77520.1"/>
    <property type="molecule type" value="Genomic_DNA"/>
</dbReference>
<dbReference type="GO" id="GO:0016491">
    <property type="term" value="F:oxidoreductase activity"/>
    <property type="evidence" value="ECO:0007669"/>
    <property type="project" value="UniProtKB-KW"/>
</dbReference>
<protein>
    <recommendedName>
        <fullName evidence="6">NAD(P)-binding protein</fullName>
    </recommendedName>
</protein>
<evidence type="ECO:0000256" key="2">
    <source>
        <dbReference type="ARBA" id="ARBA00022857"/>
    </source>
</evidence>
<dbReference type="PANTHER" id="PTHR43180:SF66">
    <property type="entry name" value="SHORT-CHAIN DEHYDROGENASE_REDUCTASE FAMILY PROTEIN"/>
    <property type="match status" value="1"/>
</dbReference>
<dbReference type="Pfam" id="PF13561">
    <property type="entry name" value="adh_short_C2"/>
    <property type="match status" value="1"/>
</dbReference>
<accession>A0A427XF32</accession>
<evidence type="ECO:0000313" key="4">
    <source>
        <dbReference type="EMBL" id="RSH77520.1"/>
    </source>
</evidence>
<keyword evidence="2" id="KW-0521">NADP</keyword>
<dbReference type="PANTHER" id="PTHR43180">
    <property type="entry name" value="3-OXOACYL-(ACYL-CARRIER-PROTEIN) REDUCTASE (AFU_ORTHOLOGUE AFUA_6G11210)"/>
    <property type="match status" value="1"/>
</dbReference>
<comment type="caution">
    <text evidence="4">The sequence shown here is derived from an EMBL/GenBank/DDBJ whole genome shotgun (WGS) entry which is preliminary data.</text>
</comment>
<keyword evidence="5" id="KW-1185">Reference proteome</keyword>
<dbReference type="RefSeq" id="XP_028472667.1">
    <property type="nucleotide sequence ID" value="XM_028618779.1"/>
</dbReference>
<dbReference type="InterPro" id="IPR020904">
    <property type="entry name" value="Sc_DH/Rdtase_CS"/>
</dbReference>
<keyword evidence="3" id="KW-0560">Oxidoreductase</keyword>
<dbReference type="SUPFAM" id="SSF51735">
    <property type="entry name" value="NAD(P)-binding Rossmann-fold domains"/>
    <property type="match status" value="1"/>
</dbReference>
<sequence>MAAIIKTTLLNRTVGVVTGAASGIGAAALECFAAAGAHAIYAADIKAPTNTDLKAKGYDSEVIGVACDITKEDQVEALVRRIIKDQGRLDWFFANAGIVDFEVLNTTTSSGLTRMLDVNVVGAFNSVQWAARGMMNTSDAKPKSGGSIIITTSLATTFGGMGAPAYTISKHATVGLVRSAATNLKMAGTGIRVNGVGPGPTQTNIGQNNVGAASEQARNAMMAKMGAMAQAPPEAAALMAENVAPPELIAQTAVFLASDMSGGVNGENIIVDKGLRQLPDPMSGLMFQPVFEPIDV</sequence>
<proteinExistence type="inferred from homology"/>
<dbReference type="FunFam" id="3.40.50.720:FF:000084">
    <property type="entry name" value="Short-chain dehydrogenase reductase"/>
    <property type="match status" value="1"/>
</dbReference>
<dbReference type="InterPro" id="IPR002347">
    <property type="entry name" value="SDR_fam"/>
</dbReference>
<dbReference type="CDD" id="cd05233">
    <property type="entry name" value="SDR_c"/>
    <property type="match status" value="1"/>
</dbReference>
<gene>
    <name evidence="4" type="ORF">EHS24_003073</name>
</gene>
<dbReference type="OrthoDB" id="4131217at2759"/>
<dbReference type="Gene3D" id="3.40.50.720">
    <property type="entry name" value="NAD(P)-binding Rossmann-like Domain"/>
    <property type="match status" value="1"/>
</dbReference>
<dbReference type="GeneID" id="39587616"/>
<dbReference type="InterPro" id="IPR036291">
    <property type="entry name" value="NAD(P)-bd_dom_sf"/>
</dbReference>
<dbReference type="PROSITE" id="PS00061">
    <property type="entry name" value="ADH_SHORT"/>
    <property type="match status" value="1"/>
</dbReference>
<comment type="similarity">
    <text evidence="1">Belongs to the short-chain dehydrogenases/reductases (SDR) family.</text>
</comment>
<evidence type="ECO:0008006" key="6">
    <source>
        <dbReference type="Google" id="ProtNLM"/>
    </source>
</evidence>
<dbReference type="AlphaFoldDB" id="A0A427XF32"/>